<sequence length="344" mass="39208">MVSKEKRIEFKKGAFREELNKDAEKIMNVAEYVSINNKALLDFAKNNAFSKVSLPKWDLPVFPEKANKATISFIILGNTQNFAFTDFITKQKYVAEYKGSDYVGAMGMWASIKKAIERGVPLLDGEFLSTISYKELEEIYNSKSKIPMLQERLDILNEVGNVLCKKYDGKFYNILKGYELGKEMMFDNGKGFVELLVSDFPSFRDESDYKEIKIKFDKRAQLTAAMTFEKFLGLGKNIFKQGEEEKLSVFADYELPKVLNSIGILNYNESLSNDINNGVLLKSGSKEEVELRAATILAADRIEEEIKRFNKSSKINQLGIDYLLWSAGRQIKTANHHLTITTAY</sequence>
<gene>
    <name evidence="6" type="ORF">Mia14_0470</name>
</gene>
<proteinExistence type="inferred from homology"/>
<protein>
    <recommendedName>
        <fullName evidence="3">Queuosine 5'-phosphate N-glycosylase/hydrolase</fullName>
    </recommendedName>
    <alternativeName>
        <fullName evidence="4">Queuosine-nucleotide N-glycosylase/hydrolase</fullName>
    </alternativeName>
</protein>
<evidence type="ECO:0000256" key="1">
    <source>
        <dbReference type="ARBA" id="ARBA00022801"/>
    </source>
</evidence>
<evidence type="ECO:0000256" key="2">
    <source>
        <dbReference type="ARBA" id="ARBA00035119"/>
    </source>
</evidence>
<reference evidence="6 7" key="1">
    <citation type="journal article" date="2017" name="Nat. Commun.">
        <title>'ARMAN' archaea depend on association with euryarchaeal host in culture and in situ.</title>
        <authorList>
            <person name="Golyshina O."/>
            <person name="Toshchakov S."/>
            <person name="Makarova K."/>
            <person name="Gavrilov S."/>
            <person name="Korzhenkov A."/>
            <person name="La Cono V."/>
            <person name="Arcadi E."/>
            <person name="Nechitaylo T."/>
            <person name="Ferrer M."/>
            <person name="Kublanov I."/>
            <person name="Wolf Y."/>
            <person name="Yakimov M."/>
            <person name="Golyshin P."/>
            <person name="Slesarev A."/>
            <person name="Kozyavkin S."/>
        </authorList>
    </citation>
    <scope>NUCLEOTIDE SEQUENCE [LARGE SCALE GENOMIC DNA]</scope>
    <source>
        <strain evidence="6 7">Mia14</strain>
    </source>
</reference>
<dbReference type="PANTHER" id="PTHR21314:SF0">
    <property type="entry name" value="QUEUOSINE 5'-PHOSPHATE N-GLYCOSYLASE_HYDROLASE"/>
    <property type="match status" value="1"/>
</dbReference>
<keyword evidence="7" id="KW-1185">Reference proteome</keyword>
<evidence type="ECO:0000256" key="5">
    <source>
        <dbReference type="ARBA" id="ARBA00048204"/>
    </source>
</evidence>
<dbReference type="PANTHER" id="PTHR21314">
    <property type="entry name" value="QUEUOSINE 5'-PHOSPHATE N-GLYCOSYLASE_HYDROLASE-RELATED"/>
    <property type="match status" value="1"/>
</dbReference>
<dbReference type="OrthoDB" id="381347at2157"/>
<organism evidence="6 7">
    <name type="scientific">Candidatus Mancarchaeum acidiphilum</name>
    <dbReference type="NCBI Taxonomy" id="1920749"/>
    <lineage>
        <taxon>Archaea</taxon>
        <taxon>Candidatus Micrarchaeota</taxon>
        <taxon>Candidatus Mancarchaeum</taxon>
    </lineage>
</organism>
<dbReference type="GeneID" id="33314025"/>
<comment type="similarity">
    <text evidence="2">Belongs to the QNG1 protein family.</text>
</comment>
<dbReference type="KEGG" id="marh:Mia14_0470"/>
<dbReference type="InterPro" id="IPR019438">
    <property type="entry name" value="Q_salvage"/>
</dbReference>
<evidence type="ECO:0000256" key="4">
    <source>
        <dbReference type="ARBA" id="ARBA00035393"/>
    </source>
</evidence>
<dbReference type="GO" id="GO:0016787">
    <property type="term" value="F:hydrolase activity"/>
    <property type="evidence" value="ECO:0007669"/>
    <property type="project" value="UniProtKB-KW"/>
</dbReference>
<evidence type="ECO:0000313" key="7">
    <source>
        <dbReference type="Proteomes" id="UP000197679"/>
    </source>
</evidence>
<dbReference type="AlphaFoldDB" id="A0A218NMW0"/>
<dbReference type="RefSeq" id="WP_088820001.1">
    <property type="nucleotide sequence ID" value="NZ_CP019964.1"/>
</dbReference>
<dbReference type="EMBL" id="CP019964">
    <property type="protein sequence ID" value="ASI13786.1"/>
    <property type="molecule type" value="Genomic_DNA"/>
</dbReference>
<evidence type="ECO:0000256" key="3">
    <source>
        <dbReference type="ARBA" id="ARBA00035306"/>
    </source>
</evidence>
<dbReference type="Pfam" id="PF10343">
    <property type="entry name" value="Q_salvage"/>
    <property type="match status" value="1"/>
</dbReference>
<dbReference type="GO" id="GO:0006400">
    <property type="term" value="P:tRNA modification"/>
    <property type="evidence" value="ECO:0007669"/>
    <property type="project" value="TreeGrafter"/>
</dbReference>
<name>A0A218NMW0_9ARCH</name>
<keyword evidence="1 6" id="KW-0378">Hydrolase</keyword>
<evidence type="ECO:0000313" key="6">
    <source>
        <dbReference type="EMBL" id="ASI13786.1"/>
    </source>
</evidence>
<dbReference type="Proteomes" id="UP000197679">
    <property type="component" value="Chromosome"/>
</dbReference>
<accession>A0A218NMW0</accession>
<comment type="catalytic activity">
    <reaction evidence="5">
        <text>queuosine 5'-phosphate + H2O = queuine + D-ribose 5-phosphate</text>
        <dbReference type="Rhea" id="RHEA:75387"/>
        <dbReference type="ChEBI" id="CHEBI:15377"/>
        <dbReference type="ChEBI" id="CHEBI:17433"/>
        <dbReference type="ChEBI" id="CHEBI:78346"/>
        <dbReference type="ChEBI" id="CHEBI:194371"/>
    </reaction>
    <physiologicalReaction direction="left-to-right" evidence="5">
        <dbReference type="Rhea" id="RHEA:75388"/>
    </physiologicalReaction>
</comment>